<accession>X0Y8G1</accession>
<organism evidence="1">
    <name type="scientific">marine sediment metagenome</name>
    <dbReference type="NCBI Taxonomy" id="412755"/>
    <lineage>
        <taxon>unclassified sequences</taxon>
        <taxon>metagenomes</taxon>
        <taxon>ecological metagenomes</taxon>
    </lineage>
</organism>
<name>X0Y8G1_9ZZZZ</name>
<sequence length="124" mass="13115">MKKFSAIVLILLMSATQAHTFKCSTCGKKFSAAVEIKAKSEFAETMTDLGKSIGDAGKDLGNFFSATTLTFINSTKDAGRTMKNSIVTGYTNTTDVIKNAATRTKDTIANGPKNITSGIVAGYT</sequence>
<feature type="non-terminal residue" evidence="1">
    <location>
        <position position="124"/>
    </location>
</feature>
<evidence type="ECO:0000313" key="1">
    <source>
        <dbReference type="EMBL" id="GAG33181.1"/>
    </source>
</evidence>
<reference evidence="1" key="1">
    <citation type="journal article" date="2014" name="Front. Microbiol.">
        <title>High frequency of phylogenetically diverse reductive dehalogenase-homologous genes in deep subseafloor sedimentary metagenomes.</title>
        <authorList>
            <person name="Kawai M."/>
            <person name="Futagami T."/>
            <person name="Toyoda A."/>
            <person name="Takaki Y."/>
            <person name="Nishi S."/>
            <person name="Hori S."/>
            <person name="Arai W."/>
            <person name="Tsubouchi T."/>
            <person name="Morono Y."/>
            <person name="Uchiyama I."/>
            <person name="Ito T."/>
            <person name="Fujiyama A."/>
            <person name="Inagaki F."/>
            <person name="Takami H."/>
        </authorList>
    </citation>
    <scope>NUCLEOTIDE SEQUENCE</scope>
    <source>
        <strain evidence="1">Expedition CK06-06</strain>
    </source>
</reference>
<gene>
    <name evidence="1" type="ORF">S01H1_64948</name>
</gene>
<proteinExistence type="predicted"/>
<dbReference type="EMBL" id="BARS01042840">
    <property type="protein sequence ID" value="GAG33181.1"/>
    <property type="molecule type" value="Genomic_DNA"/>
</dbReference>
<protein>
    <submittedName>
        <fullName evidence="1">Uncharacterized protein</fullName>
    </submittedName>
</protein>
<dbReference type="AlphaFoldDB" id="X0Y8G1"/>
<comment type="caution">
    <text evidence="1">The sequence shown here is derived from an EMBL/GenBank/DDBJ whole genome shotgun (WGS) entry which is preliminary data.</text>
</comment>